<keyword evidence="4" id="KW-0804">Transcription</keyword>
<dbReference type="Gene3D" id="1.10.1740.10">
    <property type="match status" value="1"/>
</dbReference>
<evidence type="ECO:0000259" key="7">
    <source>
        <dbReference type="Pfam" id="PF08281"/>
    </source>
</evidence>
<organism evidence="8 9">
    <name type="scientific">Runella rosea</name>
    <dbReference type="NCBI Taxonomy" id="2259595"/>
    <lineage>
        <taxon>Bacteria</taxon>
        <taxon>Pseudomonadati</taxon>
        <taxon>Bacteroidota</taxon>
        <taxon>Cytophagia</taxon>
        <taxon>Cytophagales</taxon>
        <taxon>Spirosomataceae</taxon>
        <taxon>Runella</taxon>
    </lineage>
</organism>
<sequence length="197" mass="22661">MVKILQLFTSEAQLVKSLQKGDAKAQRHLYEKYSARLLAVCVRYINDRMEAEDVLIEGFMKIFDRIDQFKGEGSFEGWMRRLMTNEALMYLRTKRHIEVDIDAPEAQHLPNYEWADATLEVDDLMAVIAKLPTGYRTVFNLYAIEGYSHAEIAEQLGITESTSKSQLHRARALLQDMIKEMENLNQTAEAVKSLKGK</sequence>
<evidence type="ECO:0000313" key="9">
    <source>
        <dbReference type="Proteomes" id="UP000251993"/>
    </source>
</evidence>
<evidence type="ECO:0000256" key="2">
    <source>
        <dbReference type="ARBA" id="ARBA00023015"/>
    </source>
</evidence>
<dbReference type="EMBL" id="CP030850">
    <property type="protein sequence ID" value="AXE19488.1"/>
    <property type="molecule type" value="Genomic_DNA"/>
</dbReference>
<feature type="coiled-coil region" evidence="5">
    <location>
        <begin position="164"/>
        <end position="194"/>
    </location>
</feature>
<dbReference type="Pfam" id="PF08281">
    <property type="entry name" value="Sigma70_r4_2"/>
    <property type="match status" value="1"/>
</dbReference>
<dbReference type="PANTHER" id="PTHR43133:SF46">
    <property type="entry name" value="RNA POLYMERASE SIGMA-70 FACTOR ECF SUBFAMILY"/>
    <property type="match status" value="1"/>
</dbReference>
<dbReference type="GO" id="GO:0016987">
    <property type="term" value="F:sigma factor activity"/>
    <property type="evidence" value="ECO:0007669"/>
    <property type="project" value="UniProtKB-KW"/>
</dbReference>
<dbReference type="SUPFAM" id="SSF88659">
    <property type="entry name" value="Sigma3 and sigma4 domains of RNA polymerase sigma factors"/>
    <property type="match status" value="1"/>
</dbReference>
<proteinExistence type="inferred from homology"/>
<name>A0A344TLG7_9BACT</name>
<feature type="domain" description="RNA polymerase sigma factor 70 region 4 type 2" evidence="7">
    <location>
        <begin position="123"/>
        <end position="174"/>
    </location>
</feature>
<dbReference type="CDD" id="cd06171">
    <property type="entry name" value="Sigma70_r4"/>
    <property type="match status" value="1"/>
</dbReference>
<evidence type="ECO:0000256" key="3">
    <source>
        <dbReference type="ARBA" id="ARBA00023082"/>
    </source>
</evidence>
<dbReference type="KEGG" id="run:DR864_17940"/>
<dbReference type="GO" id="GO:0006352">
    <property type="term" value="P:DNA-templated transcription initiation"/>
    <property type="evidence" value="ECO:0007669"/>
    <property type="project" value="InterPro"/>
</dbReference>
<dbReference type="InterPro" id="IPR013325">
    <property type="entry name" value="RNA_pol_sigma_r2"/>
</dbReference>
<dbReference type="InterPro" id="IPR013249">
    <property type="entry name" value="RNA_pol_sigma70_r4_t2"/>
</dbReference>
<keyword evidence="5" id="KW-0175">Coiled coil</keyword>
<keyword evidence="3" id="KW-0731">Sigma factor</keyword>
<gene>
    <name evidence="8" type="ORF">DR864_17940</name>
</gene>
<keyword evidence="2" id="KW-0805">Transcription regulation</keyword>
<reference evidence="8 9" key="1">
    <citation type="submission" date="2018-07" db="EMBL/GenBank/DDBJ databases">
        <title>Genome sequencing of Runella.</title>
        <authorList>
            <person name="Baek M.-G."/>
            <person name="Yi H."/>
        </authorList>
    </citation>
    <scope>NUCLEOTIDE SEQUENCE [LARGE SCALE GENOMIC DNA]</scope>
    <source>
        <strain evidence="8 9">HYN0085</strain>
    </source>
</reference>
<dbReference type="Gene3D" id="1.10.10.10">
    <property type="entry name" value="Winged helix-like DNA-binding domain superfamily/Winged helix DNA-binding domain"/>
    <property type="match status" value="1"/>
</dbReference>
<dbReference type="InterPro" id="IPR007627">
    <property type="entry name" value="RNA_pol_sigma70_r2"/>
</dbReference>
<dbReference type="RefSeq" id="WP_114068260.1">
    <property type="nucleotide sequence ID" value="NZ_CP030850.1"/>
</dbReference>
<evidence type="ECO:0000256" key="1">
    <source>
        <dbReference type="ARBA" id="ARBA00010641"/>
    </source>
</evidence>
<accession>A0A344TLG7</accession>
<dbReference type="AlphaFoldDB" id="A0A344TLG7"/>
<dbReference type="SUPFAM" id="SSF88946">
    <property type="entry name" value="Sigma2 domain of RNA polymerase sigma factors"/>
    <property type="match status" value="1"/>
</dbReference>
<dbReference type="InterPro" id="IPR036388">
    <property type="entry name" value="WH-like_DNA-bd_sf"/>
</dbReference>
<evidence type="ECO:0000256" key="5">
    <source>
        <dbReference type="SAM" id="Coils"/>
    </source>
</evidence>
<dbReference type="InterPro" id="IPR013324">
    <property type="entry name" value="RNA_pol_sigma_r3/r4-like"/>
</dbReference>
<evidence type="ECO:0000256" key="4">
    <source>
        <dbReference type="ARBA" id="ARBA00023163"/>
    </source>
</evidence>
<dbReference type="OrthoDB" id="941544at2"/>
<dbReference type="Proteomes" id="UP000251993">
    <property type="component" value="Chromosome"/>
</dbReference>
<dbReference type="Pfam" id="PF04542">
    <property type="entry name" value="Sigma70_r2"/>
    <property type="match status" value="1"/>
</dbReference>
<evidence type="ECO:0000313" key="8">
    <source>
        <dbReference type="EMBL" id="AXE19488.1"/>
    </source>
</evidence>
<dbReference type="InterPro" id="IPR014284">
    <property type="entry name" value="RNA_pol_sigma-70_dom"/>
</dbReference>
<dbReference type="PANTHER" id="PTHR43133">
    <property type="entry name" value="RNA POLYMERASE ECF-TYPE SIGMA FACTO"/>
    <property type="match status" value="1"/>
</dbReference>
<evidence type="ECO:0000259" key="6">
    <source>
        <dbReference type="Pfam" id="PF04542"/>
    </source>
</evidence>
<feature type="domain" description="RNA polymerase sigma-70 region 2" evidence="6">
    <location>
        <begin position="29"/>
        <end position="95"/>
    </location>
</feature>
<protein>
    <submittedName>
        <fullName evidence="8">RNA polymerase subunit sigma-70</fullName>
    </submittedName>
</protein>
<dbReference type="NCBIfam" id="TIGR02937">
    <property type="entry name" value="sigma70-ECF"/>
    <property type="match status" value="1"/>
</dbReference>
<keyword evidence="9" id="KW-1185">Reference proteome</keyword>
<dbReference type="GO" id="GO:0003677">
    <property type="term" value="F:DNA binding"/>
    <property type="evidence" value="ECO:0007669"/>
    <property type="project" value="InterPro"/>
</dbReference>
<comment type="similarity">
    <text evidence="1">Belongs to the sigma-70 factor family. ECF subfamily.</text>
</comment>
<dbReference type="InterPro" id="IPR039425">
    <property type="entry name" value="RNA_pol_sigma-70-like"/>
</dbReference>